<comment type="caution">
    <text evidence="2">The sequence shown here is derived from an EMBL/GenBank/DDBJ whole genome shotgun (WGS) entry which is preliminary data.</text>
</comment>
<evidence type="ECO:0000256" key="1">
    <source>
        <dbReference type="SAM" id="Phobius"/>
    </source>
</evidence>
<sequence length="34" mass="4041">EIYNFIAFYLVLKLIFSFLGNFSNNSDYKVFVDV</sequence>
<dbReference type="AlphaFoldDB" id="X1B4L4"/>
<keyword evidence="1" id="KW-0812">Transmembrane</keyword>
<evidence type="ECO:0000313" key="2">
    <source>
        <dbReference type="EMBL" id="GAG89985.1"/>
    </source>
</evidence>
<name>X1B4L4_9ZZZZ</name>
<organism evidence="2">
    <name type="scientific">marine sediment metagenome</name>
    <dbReference type="NCBI Taxonomy" id="412755"/>
    <lineage>
        <taxon>unclassified sequences</taxon>
        <taxon>metagenomes</taxon>
        <taxon>ecological metagenomes</taxon>
    </lineage>
</organism>
<gene>
    <name evidence="2" type="ORF">S01H4_23192</name>
</gene>
<keyword evidence="1" id="KW-0472">Membrane</keyword>
<dbReference type="EMBL" id="BART01010728">
    <property type="protein sequence ID" value="GAG89985.1"/>
    <property type="molecule type" value="Genomic_DNA"/>
</dbReference>
<feature type="non-terminal residue" evidence="2">
    <location>
        <position position="1"/>
    </location>
</feature>
<keyword evidence="1" id="KW-1133">Transmembrane helix</keyword>
<reference evidence="2" key="1">
    <citation type="journal article" date="2014" name="Front. Microbiol.">
        <title>High frequency of phylogenetically diverse reductive dehalogenase-homologous genes in deep subseafloor sedimentary metagenomes.</title>
        <authorList>
            <person name="Kawai M."/>
            <person name="Futagami T."/>
            <person name="Toyoda A."/>
            <person name="Takaki Y."/>
            <person name="Nishi S."/>
            <person name="Hori S."/>
            <person name="Arai W."/>
            <person name="Tsubouchi T."/>
            <person name="Morono Y."/>
            <person name="Uchiyama I."/>
            <person name="Ito T."/>
            <person name="Fujiyama A."/>
            <person name="Inagaki F."/>
            <person name="Takami H."/>
        </authorList>
    </citation>
    <scope>NUCLEOTIDE SEQUENCE</scope>
    <source>
        <strain evidence="2">Expedition CK06-06</strain>
    </source>
</reference>
<feature type="transmembrane region" description="Helical" evidence="1">
    <location>
        <begin position="6"/>
        <end position="22"/>
    </location>
</feature>
<accession>X1B4L4</accession>
<protein>
    <submittedName>
        <fullName evidence="2">Uncharacterized protein</fullName>
    </submittedName>
</protein>
<proteinExistence type="predicted"/>